<proteinExistence type="predicted"/>
<keyword evidence="2" id="KW-1185">Reference proteome</keyword>
<evidence type="ECO:0000313" key="1">
    <source>
        <dbReference type="EMBL" id="QWY79658.1"/>
    </source>
</evidence>
<dbReference type="GeneID" id="77931905"/>
<accession>A0A8F3IIB6</accession>
<gene>
    <name evidence="1" type="primary">28</name>
    <name evidence="1" type="ORF">SEA_PERSISTENCE_28</name>
</gene>
<name>A0A8F3IIB6_9CAUD</name>
<sequence length="124" mass="12427">MAIELTPLGFQKPDGNELVRNGDNAIAANAQKSQDLIAAAQAGALEISGRVDEVETATAEQQAQLAAAQAADLALAGRIGVAEAALNAGAGGPGLSADPDRPGLFYFAGPSISPDPVTPGLFIF</sequence>
<dbReference type="Proteomes" id="UP000693837">
    <property type="component" value="Segment"/>
</dbReference>
<dbReference type="EMBL" id="MW712719">
    <property type="protein sequence ID" value="QWY79658.1"/>
    <property type="molecule type" value="Genomic_DNA"/>
</dbReference>
<reference evidence="1" key="1">
    <citation type="submission" date="2021-03" db="EMBL/GenBank/DDBJ databases">
        <authorList>
            <person name="Pedlow M.R."/>
            <person name="Nance H.A."/>
            <person name="Bradley A.M."/>
            <person name="Brown C.A."/>
            <person name="Channell S.A."/>
            <person name="Forbes A.M."/>
            <person name="Lovell B."/>
            <person name="Mcdonald B.E."/>
            <person name="Silva M.B."/>
            <person name="White G.J."/>
            <person name="Zack K.M."/>
            <person name="Garlena R.A."/>
            <person name="Russell D.A."/>
            <person name="Jacobs-Sera D."/>
            <person name="Hatfull G.F."/>
        </authorList>
    </citation>
    <scope>NUCLEOTIDE SEQUENCE</scope>
</reference>
<dbReference type="KEGG" id="vg:77931905"/>
<organism evidence="1 2">
    <name type="scientific">Arthrobacter phage Persistence</name>
    <dbReference type="NCBI Taxonomy" id="2836007"/>
    <lineage>
        <taxon>Viruses</taxon>
        <taxon>Duplodnaviria</taxon>
        <taxon>Heunggongvirae</taxon>
        <taxon>Uroviricota</taxon>
        <taxon>Caudoviricetes</taxon>
        <taxon>Persistencevirus</taxon>
        <taxon>Persistencevirus persistence</taxon>
    </lineage>
</organism>
<dbReference type="RefSeq" id="YP_010656029.1">
    <property type="nucleotide sequence ID" value="NC_070834.1"/>
</dbReference>
<evidence type="ECO:0000313" key="2">
    <source>
        <dbReference type="Proteomes" id="UP000693837"/>
    </source>
</evidence>
<protein>
    <submittedName>
        <fullName evidence="1">Uncharacterized protein</fullName>
    </submittedName>
</protein>